<sequence length="1244" mass="132574">MAATDATKNGSAKKTRSPRSSKTLSSMKPPPTVHSPILKPSSRTASRSGGFLSRLFGLSMRLLAWYAILTVFFRCPPSLDHCTETTPTVCVGYFQLKHVVVPHVEPYYNTYAAPYVQTVWPYYEAADRTVLTPAWGYAQKYGTPAVEKAQVVGKAQWEKNVQPHLVHYQKLAQAKYDGTLAQHVNQARDTLGPYYEIARTNALQTYHDVFLPTYQYAQPYALQGYAAASAFTTRHAVPTAVWAWNKTYAFLDGTVWPQLRILYTEAVEPQLVKIGRRLGRYNGTGTTQKASETISKTIATKATSSFTKPTISSSSTYSAPPILSSASSFVSSAASVVSDSISSAFKPAATHYSKFSETAEQVEAPEPDDDEEEKRRIARETVAEDLKAWQMKYTKAADEGAAEIQERVGEIAHQMVSREIRIRGAGLLQSLQDTIVSELVALRGKIHDVVGSVQKGQATPEQGEEQIVQIIRASGLEIKKKAKDVRSWHESFDMDVRTQVTAAADSHFEILGSIKDLALQKIGMKWAWTDGITYKDWAKYHLLRSRFQEWEQDMEKLVVSHPGLIECQNEGQAIEDRAMELATSAAKELARLKQVGMWKLAALDETDDFDSESTQATYDAKQRAKAEAAARKEQEASSAQQAAVDSDVAENPEKVLENEASSSTSTTPAGETAVEDAAAVDVSMDSPKSADAVSSLSSAFSTASDSIASAVKDANTASLPSSAGFSASREEKTPVAEPEPEPLVSVEAIPALPEVAANISETTKPEAGNAEEHIPVELPESEIATDAKPKEPRGDKSVPVKADEVKDATGNEDDQATGNIFVEAADQKADEEANSPPSQKIESVKPAMFGAAAQAVPSRKPILDDDNVESLKKQGGDIPATLSSVASSAYSVALSRASVQYESAVKIISDSMPKGTAQPMHVSLLSSVSDAYGKAVASASAHLDEAIKSAESLYGAASKKVVPTPTPTPYLDWSAVESIAAERLSQGRSWAEEQYSSAKVAIGAATPTPTSPVEKLMQNAQYNYYAGLGVAQARYTEFLSAASAAFSSMTATPTPTDIQGTMSSVASVAGESAASVASVVGENASSVASVVGENASSVYDAAGSAIGAAGSAVSHNWEAVVSDLSSRVYGVPAPTPWYEGLYNAAGEYVAAATDAVNLGTPTEKNAAAKATDEAAKQYAVVSSIISELVVGREPSFSESVFSRLGDAYKLASATAASVAGEATDAVKSAAEAGRQKVEQVKDEL</sequence>
<feature type="compositionally biased region" description="Polar residues" evidence="1">
    <location>
        <begin position="659"/>
        <end position="668"/>
    </location>
</feature>
<evidence type="ECO:0000256" key="1">
    <source>
        <dbReference type="SAM" id="MobiDB-lite"/>
    </source>
</evidence>
<reference evidence="4" key="2">
    <citation type="submission" date="2019-10" db="EMBL/GenBank/DDBJ databases">
        <authorList>
            <consortium name="NCBI Genome Project"/>
        </authorList>
    </citation>
    <scope>NUCLEOTIDE SEQUENCE</scope>
    <source>
        <strain evidence="4">NI907</strain>
    </source>
</reference>
<feature type="region of interest" description="Disordered" evidence="1">
    <location>
        <begin position="1"/>
        <end position="46"/>
    </location>
</feature>
<evidence type="ECO:0000256" key="2">
    <source>
        <dbReference type="SAM" id="Phobius"/>
    </source>
</evidence>
<evidence type="ECO:0008006" key="5">
    <source>
        <dbReference type="Google" id="ProtNLM"/>
    </source>
</evidence>
<feature type="compositionally biased region" description="Basic and acidic residues" evidence="1">
    <location>
        <begin position="625"/>
        <end position="635"/>
    </location>
</feature>
<dbReference type="RefSeq" id="XP_030988391.1">
    <property type="nucleotide sequence ID" value="XM_031122633.1"/>
</dbReference>
<feature type="compositionally biased region" description="Acidic residues" evidence="1">
    <location>
        <begin position="363"/>
        <end position="372"/>
    </location>
</feature>
<feature type="region of interest" description="Disordered" evidence="1">
    <location>
        <begin position="356"/>
        <end position="375"/>
    </location>
</feature>
<feature type="compositionally biased region" description="Polar residues" evidence="1">
    <location>
        <begin position="1"/>
        <end position="10"/>
    </location>
</feature>
<gene>
    <name evidence="4" type="ORF">PgNI_02571</name>
</gene>
<dbReference type="AlphaFoldDB" id="A0A6P8BN16"/>
<feature type="compositionally biased region" description="Low complexity" evidence="1">
    <location>
        <begin position="636"/>
        <end position="646"/>
    </location>
</feature>
<organism evidence="3 4">
    <name type="scientific">Pyricularia grisea</name>
    <name type="common">Crabgrass-specific blast fungus</name>
    <name type="synonym">Magnaporthe grisea</name>
    <dbReference type="NCBI Taxonomy" id="148305"/>
    <lineage>
        <taxon>Eukaryota</taxon>
        <taxon>Fungi</taxon>
        <taxon>Dikarya</taxon>
        <taxon>Ascomycota</taxon>
        <taxon>Pezizomycotina</taxon>
        <taxon>Sordariomycetes</taxon>
        <taxon>Sordariomycetidae</taxon>
        <taxon>Magnaporthales</taxon>
        <taxon>Pyriculariaceae</taxon>
        <taxon>Pyricularia</taxon>
    </lineage>
</organism>
<keyword evidence="2" id="KW-0472">Membrane</keyword>
<proteinExistence type="predicted"/>
<keyword evidence="3" id="KW-1185">Reference proteome</keyword>
<evidence type="ECO:0000313" key="3">
    <source>
        <dbReference type="Proteomes" id="UP000515153"/>
    </source>
</evidence>
<name>A0A6P8BN16_PYRGI</name>
<dbReference type="Proteomes" id="UP000515153">
    <property type="component" value="Unplaced"/>
</dbReference>
<accession>A0A6P8BN16</accession>
<feature type="transmembrane region" description="Helical" evidence="2">
    <location>
        <begin position="51"/>
        <end position="73"/>
    </location>
</feature>
<feature type="region of interest" description="Disordered" evidence="1">
    <location>
        <begin position="715"/>
        <end position="820"/>
    </location>
</feature>
<dbReference type="GeneID" id="41957544"/>
<dbReference type="PANTHER" id="PTHR23242">
    <property type="entry name" value="TRANSCRIPTION FACTOR HOXA13"/>
    <property type="match status" value="1"/>
</dbReference>
<reference evidence="4" key="1">
    <citation type="journal article" date="2019" name="Mol. Biol. Evol.">
        <title>Blast fungal genomes show frequent chromosomal changes, gene gains and losses, and effector gene turnover.</title>
        <authorList>
            <person name="Gomez Luciano L.B."/>
            <person name="Jason Tsai I."/>
            <person name="Chuma I."/>
            <person name="Tosa Y."/>
            <person name="Chen Y.H."/>
            <person name="Li J.Y."/>
            <person name="Li M.Y."/>
            <person name="Jade Lu M.Y."/>
            <person name="Nakayashiki H."/>
            <person name="Li W.H."/>
        </authorList>
    </citation>
    <scope>NUCLEOTIDE SEQUENCE</scope>
    <source>
        <strain evidence="4">NI907</strain>
    </source>
</reference>
<feature type="compositionally biased region" description="Polar residues" evidence="1">
    <location>
        <begin position="715"/>
        <end position="725"/>
    </location>
</feature>
<protein>
    <recommendedName>
        <fullName evidence="5">Transcription factor hoxa13</fullName>
    </recommendedName>
</protein>
<feature type="region of interest" description="Disordered" evidence="1">
    <location>
        <begin position="625"/>
        <end position="673"/>
    </location>
</feature>
<feature type="compositionally biased region" description="Basic and acidic residues" evidence="1">
    <location>
        <begin position="785"/>
        <end position="809"/>
    </location>
</feature>
<evidence type="ECO:0000313" key="4">
    <source>
        <dbReference type="RefSeq" id="XP_030988391.1"/>
    </source>
</evidence>
<dbReference type="PANTHER" id="PTHR23242:SF9">
    <property type="entry name" value="TRANSCRIPTION FACTOR HOXA13"/>
    <property type="match status" value="1"/>
</dbReference>
<keyword evidence="2" id="KW-0812">Transmembrane</keyword>
<keyword evidence="2" id="KW-1133">Transmembrane helix</keyword>
<dbReference type="KEGG" id="pgri:PgNI_02571"/>
<reference evidence="4" key="3">
    <citation type="submission" date="2025-08" db="UniProtKB">
        <authorList>
            <consortium name="RefSeq"/>
        </authorList>
    </citation>
    <scope>IDENTIFICATION</scope>
    <source>
        <strain evidence="4">NI907</strain>
    </source>
</reference>